<evidence type="ECO:0000313" key="1">
    <source>
        <dbReference type="EMBL" id="BCK82946.1"/>
    </source>
</evidence>
<evidence type="ECO:0000313" key="2">
    <source>
        <dbReference type="Proteomes" id="UP000679848"/>
    </source>
</evidence>
<name>A0A810QB58_9FIRM</name>
<proteinExistence type="predicted"/>
<organism evidence="1 2">
    <name type="scientific">Pusillibacter faecalis</name>
    <dbReference type="NCBI Taxonomy" id="2714358"/>
    <lineage>
        <taxon>Bacteria</taxon>
        <taxon>Bacillati</taxon>
        <taxon>Bacillota</taxon>
        <taxon>Clostridia</taxon>
        <taxon>Eubacteriales</taxon>
        <taxon>Oscillospiraceae</taxon>
        <taxon>Pusillibacter</taxon>
    </lineage>
</organism>
<dbReference type="RefSeq" id="WP_187031224.1">
    <property type="nucleotide sequence ID" value="NZ_AP023420.1"/>
</dbReference>
<accession>A0A810QB58</accession>
<dbReference type="AlphaFoldDB" id="A0A810QB58"/>
<dbReference type="EMBL" id="AP023420">
    <property type="protein sequence ID" value="BCK82946.1"/>
    <property type="molecule type" value="Genomic_DNA"/>
</dbReference>
<keyword evidence="2" id="KW-1185">Reference proteome</keyword>
<dbReference type="KEGG" id="pfaa:MM59RIKEN_02650"/>
<evidence type="ECO:0008006" key="3">
    <source>
        <dbReference type="Google" id="ProtNLM"/>
    </source>
</evidence>
<gene>
    <name evidence="1" type="ORF">MM59RIKEN_02650</name>
</gene>
<protein>
    <recommendedName>
        <fullName evidence="3">DUF2007 domain-containing protein</fullName>
    </recommendedName>
</protein>
<reference evidence="1" key="1">
    <citation type="submission" date="2020-09" db="EMBL/GenBank/DDBJ databases">
        <title>New species isolated from human feces.</title>
        <authorList>
            <person name="Kitahara M."/>
            <person name="Shigeno Y."/>
            <person name="Shime M."/>
            <person name="Matsumoto Y."/>
            <person name="Nakamura S."/>
            <person name="Motooka D."/>
            <person name="Fukuoka S."/>
            <person name="Nishikawa H."/>
            <person name="Benno Y."/>
        </authorList>
    </citation>
    <scope>NUCLEOTIDE SEQUENCE</scope>
    <source>
        <strain evidence="1">MM59</strain>
    </source>
</reference>
<sequence>MEAKDFWSLADHTWMERWPKDAEGQMEQAERLALQSELDSMADITISMLESFGIPAFKVGTQGKVLLGFAGLGVEIYVPASRLEEAQMLLAAQGGDAE</sequence>
<dbReference type="Proteomes" id="UP000679848">
    <property type="component" value="Chromosome"/>
</dbReference>